<sequence length="136" mass="14640">MEESSSSDDSSLLSISDGLTMSPVLSTSKLQTTPSPPSKGAILILISPILDPSRLLRPLPYIPELLIYLSQQSFQGKDACRLLKSLASTIISRTKAEDDSRNTGGSLDERRSIGRLVVTCKESPTRQGLFGYVSGP</sequence>
<dbReference type="AlphaFoldDB" id="A0AA39TZY1"/>
<dbReference type="EMBL" id="JAUEPR010000100">
    <property type="protein sequence ID" value="KAK0464160.1"/>
    <property type="molecule type" value="Genomic_DNA"/>
</dbReference>
<evidence type="ECO:0000313" key="1">
    <source>
        <dbReference type="EMBL" id="KAK0464160.1"/>
    </source>
</evidence>
<gene>
    <name evidence="1" type="ORF">IW261DRAFT_1575310</name>
</gene>
<name>A0AA39TZY1_9AGAR</name>
<evidence type="ECO:0000313" key="2">
    <source>
        <dbReference type="Proteomes" id="UP001175227"/>
    </source>
</evidence>
<keyword evidence="2" id="KW-1185">Reference proteome</keyword>
<protein>
    <submittedName>
        <fullName evidence="1">Uncharacterized protein</fullName>
    </submittedName>
</protein>
<organism evidence="1 2">
    <name type="scientific">Armillaria novae-zelandiae</name>
    <dbReference type="NCBI Taxonomy" id="153914"/>
    <lineage>
        <taxon>Eukaryota</taxon>
        <taxon>Fungi</taxon>
        <taxon>Dikarya</taxon>
        <taxon>Basidiomycota</taxon>
        <taxon>Agaricomycotina</taxon>
        <taxon>Agaricomycetes</taxon>
        <taxon>Agaricomycetidae</taxon>
        <taxon>Agaricales</taxon>
        <taxon>Marasmiineae</taxon>
        <taxon>Physalacriaceae</taxon>
        <taxon>Armillaria</taxon>
    </lineage>
</organism>
<comment type="caution">
    <text evidence="1">The sequence shown here is derived from an EMBL/GenBank/DDBJ whole genome shotgun (WGS) entry which is preliminary data.</text>
</comment>
<proteinExistence type="predicted"/>
<accession>A0AA39TZY1</accession>
<dbReference type="Proteomes" id="UP001175227">
    <property type="component" value="Unassembled WGS sequence"/>
</dbReference>
<reference evidence="1" key="1">
    <citation type="submission" date="2023-06" db="EMBL/GenBank/DDBJ databases">
        <authorList>
            <consortium name="Lawrence Berkeley National Laboratory"/>
            <person name="Ahrendt S."/>
            <person name="Sahu N."/>
            <person name="Indic B."/>
            <person name="Wong-Bajracharya J."/>
            <person name="Merenyi Z."/>
            <person name="Ke H.-M."/>
            <person name="Monk M."/>
            <person name="Kocsube S."/>
            <person name="Drula E."/>
            <person name="Lipzen A."/>
            <person name="Balint B."/>
            <person name="Henrissat B."/>
            <person name="Andreopoulos B."/>
            <person name="Martin F.M."/>
            <person name="Harder C.B."/>
            <person name="Rigling D."/>
            <person name="Ford K.L."/>
            <person name="Foster G.D."/>
            <person name="Pangilinan J."/>
            <person name="Papanicolaou A."/>
            <person name="Barry K."/>
            <person name="LaButti K."/>
            <person name="Viragh M."/>
            <person name="Koriabine M."/>
            <person name="Yan M."/>
            <person name="Riley R."/>
            <person name="Champramary S."/>
            <person name="Plett K.L."/>
            <person name="Tsai I.J."/>
            <person name="Slot J."/>
            <person name="Sipos G."/>
            <person name="Plett J."/>
            <person name="Nagy L.G."/>
            <person name="Grigoriev I.V."/>
        </authorList>
    </citation>
    <scope>NUCLEOTIDE SEQUENCE</scope>
    <source>
        <strain evidence="1">ICMP 16352</strain>
    </source>
</reference>